<organism evidence="2 3">
    <name type="scientific">Rhizobium gallicum bv. gallicum R602sp</name>
    <dbReference type="NCBI Taxonomy" id="1041138"/>
    <lineage>
        <taxon>Bacteria</taxon>
        <taxon>Pseudomonadati</taxon>
        <taxon>Pseudomonadota</taxon>
        <taxon>Alphaproteobacteria</taxon>
        <taxon>Hyphomicrobiales</taxon>
        <taxon>Rhizobiaceae</taxon>
        <taxon>Rhizobium/Agrobacterium group</taxon>
        <taxon>Rhizobium</taxon>
    </lineage>
</organism>
<dbReference type="HOGENOM" id="CLU_2303727_0_0_5"/>
<dbReference type="EMBL" id="CP006877">
    <property type="protein sequence ID" value="AJD41817.1"/>
    <property type="molecule type" value="Genomic_DNA"/>
</dbReference>
<accession>A0A0B4X5L9</accession>
<evidence type="ECO:0000313" key="2">
    <source>
        <dbReference type="EMBL" id="AJD41817.1"/>
    </source>
</evidence>
<feature type="region of interest" description="Disordered" evidence="1">
    <location>
        <begin position="1"/>
        <end position="46"/>
    </location>
</feature>
<evidence type="ECO:0000313" key="3">
    <source>
        <dbReference type="Proteomes" id="UP000031368"/>
    </source>
</evidence>
<proteinExistence type="predicted"/>
<evidence type="ECO:0008006" key="4">
    <source>
        <dbReference type="Google" id="ProtNLM"/>
    </source>
</evidence>
<evidence type="ECO:0000256" key="1">
    <source>
        <dbReference type="SAM" id="MobiDB-lite"/>
    </source>
</evidence>
<gene>
    <name evidence="2" type="ORF">RGR602_CH02492</name>
</gene>
<keyword evidence="3" id="KW-1185">Reference proteome</keyword>
<dbReference type="KEGG" id="rga:RGR602_CH02492"/>
<sequence>MPKSANSRRENALHSRWRQASQLKAGLAARNKTDESGGRNGTDHLPPKLAAVALANKIARIAWKMMVTGELSKTCCSARPGMCSLSDQSVTVSGETKLPC</sequence>
<name>A0A0B4X5L9_9HYPH</name>
<dbReference type="Proteomes" id="UP000031368">
    <property type="component" value="Chromosome"/>
</dbReference>
<dbReference type="AlphaFoldDB" id="A0A0B4X5L9"/>
<feature type="compositionally biased region" description="Basic and acidic residues" evidence="1">
    <location>
        <begin position="31"/>
        <end position="46"/>
    </location>
</feature>
<protein>
    <recommendedName>
        <fullName evidence="4">Transposase</fullName>
    </recommendedName>
</protein>
<reference evidence="2 3" key="1">
    <citation type="submission" date="2013-11" db="EMBL/GenBank/DDBJ databases">
        <title>Complete genome sequence of Rhizobium gallicum bv. gallicum R602.</title>
        <authorList>
            <person name="Bustos P."/>
            <person name="Santamaria R.I."/>
            <person name="Lozano L."/>
            <person name="Acosta J.L."/>
            <person name="Ormeno-Orrillo E."/>
            <person name="Rogel M.A."/>
            <person name="Romero D."/>
            <person name="Cevallos M.A."/>
            <person name="Martinez-Romero E."/>
            <person name="Gonzalez V."/>
        </authorList>
    </citation>
    <scope>NUCLEOTIDE SEQUENCE [LARGE SCALE GENOMIC DNA]</scope>
    <source>
        <strain evidence="2 3">R602</strain>
    </source>
</reference>